<reference evidence="2" key="1">
    <citation type="submission" date="2022-11" db="EMBL/GenBank/DDBJ databases">
        <title>Chromosomal genome sequence assembly and mating type (MAT) locus characterization of the leprose asexual lichenized fungus Lepraria neglecta (Nyl.) Erichsen.</title>
        <authorList>
            <person name="Allen J.L."/>
            <person name="Pfeffer B."/>
        </authorList>
    </citation>
    <scope>NUCLEOTIDE SEQUENCE</scope>
    <source>
        <strain evidence="2">Allen 5258</strain>
    </source>
</reference>
<sequence>MNWPNLQVQCSLDGDDKNDCGDKPVKNPSGNLCPNGQKPTPGKGNGMEAYSNPEEFYGKITFYNRYFNKQPSLDFAIDKAKKNPGAYQNNLENYDNRARNPLNYFVDAPNSVPYVDDLKIHYGAGKKVEYEVCYGPKIVQILANYEPVGKRGWFPQRNDPTVDGATTECPDADALSGVMVNVFGCQGTNPNIYDKFCENIDGTVNSRWVVDTHGNQRDPVPSSGGGSGKGTGFLPLELLPPNPDFYPTFNFELDWVTNDANQGCGQTVESCRNAFAILANSSCGHQGSEQNTLTAAGTITLPDYGSYLYKITGPDVPEPAPPPASTTSSTITTPPLPQLQ</sequence>
<dbReference type="Proteomes" id="UP001276659">
    <property type="component" value="Unassembled WGS sequence"/>
</dbReference>
<feature type="compositionally biased region" description="Basic and acidic residues" evidence="1">
    <location>
        <begin position="14"/>
        <end position="25"/>
    </location>
</feature>
<feature type="region of interest" description="Disordered" evidence="1">
    <location>
        <begin position="313"/>
        <end position="340"/>
    </location>
</feature>
<evidence type="ECO:0000313" key="3">
    <source>
        <dbReference type="Proteomes" id="UP001276659"/>
    </source>
</evidence>
<accession>A0AAD9ZG51</accession>
<feature type="region of interest" description="Disordered" evidence="1">
    <location>
        <begin position="12"/>
        <end position="47"/>
    </location>
</feature>
<feature type="region of interest" description="Disordered" evidence="1">
    <location>
        <begin position="213"/>
        <end position="232"/>
    </location>
</feature>
<dbReference type="EMBL" id="JASNWA010000003">
    <property type="protein sequence ID" value="KAK3178249.1"/>
    <property type="molecule type" value="Genomic_DNA"/>
</dbReference>
<proteinExistence type="predicted"/>
<dbReference type="AlphaFoldDB" id="A0AAD9ZG51"/>
<evidence type="ECO:0000313" key="2">
    <source>
        <dbReference type="EMBL" id="KAK3178249.1"/>
    </source>
</evidence>
<keyword evidence="3" id="KW-1185">Reference proteome</keyword>
<organism evidence="2 3">
    <name type="scientific">Lepraria neglecta</name>
    <dbReference type="NCBI Taxonomy" id="209136"/>
    <lineage>
        <taxon>Eukaryota</taxon>
        <taxon>Fungi</taxon>
        <taxon>Dikarya</taxon>
        <taxon>Ascomycota</taxon>
        <taxon>Pezizomycotina</taxon>
        <taxon>Lecanoromycetes</taxon>
        <taxon>OSLEUM clade</taxon>
        <taxon>Lecanoromycetidae</taxon>
        <taxon>Lecanorales</taxon>
        <taxon>Lecanorineae</taxon>
        <taxon>Stereocaulaceae</taxon>
        <taxon>Lepraria</taxon>
    </lineage>
</organism>
<name>A0AAD9ZG51_9LECA</name>
<protein>
    <submittedName>
        <fullName evidence="2">Uncharacterized protein</fullName>
    </submittedName>
</protein>
<gene>
    <name evidence="2" type="ORF">OEA41_000382</name>
</gene>
<evidence type="ECO:0000256" key="1">
    <source>
        <dbReference type="SAM" id="MobiDB-lite"/>
    </source>
</evidence>
<comment type="caution">
    <text evidence="2">The sequence shown here is derived from an EMBL/GenBank/DDBJ whole genome shotgun (WGS) entry which is preliminary data.</text>
</comment>
<feature type="compositionally biased region" description="Polar residues" evidence="1">
    <location>
        <begin position="28"/>
        <end position="38"/>
    </location>
</feature>